<dbReference type="Pfam" id="PF00849">
    <property type="entry name" value="PseudoU_synth_2"/>
    <property type="match status" value="1"/>
</dbReference>
<protein>
    <recommendedName>
        <fullName evidence="5">Pseudouridine synthase</fullName>
        <ecNumber evidence="5">5.4.99.-</ecNumber>
    </recommendedName>
</protein>
<dbReference type="InterPro" id="IPR020103">
    <property type="entry name" value="PsdUridine_synth_cat_dom_sf"/>
</dbReference>
<dbReference type="AlphaFoldDB" id="A0A7X8SIZ1"/>
<dbReference type="InterPro" id="IPR036986">
    <property type="entry name" value="S4_RNA-bd_sf"/>
</dbReference>
<proteinExistence type="inferred from homology"/>
<accession>A0A7X8SIZ1</accession>
<evidence type="ECO:0000313" key="8">
    <source>
        <dbReference type="Proteomes" id="UP000585050"/>
    </source>
</evidence>
<evidence type="ECO:0000259" key="6">
    <source>
        <dbReference type="SMART" id="SM00363"/>
    </source>
</evidence>
<name>A0A7X8SIZ1_9BACT</name>
<keyword evidence="4" id="KW-0694">RNA-binding</keyword>
<sequence length="312" mass="36498">MPTVKHLHESFIIPDGGKSTRLDHFLSLQLPNKSRNVIQKHIKDVLVLVNGKKSKSSYQLKPSDKIEWFEYFRKRVELEPYDFPLDIIYEEKDFIVVNKPAQMPMHPGLGHYDHTLQNALLHHYQISNQKDSLVKDCLVQRLDKDTSGIVVIPKTIEAREFLSEQFKSLKPYRIYQAIVWGQLKQKEGVIQEFIGRNPSNERSIEVSKDKSFGKEAITHYRVIKEHKKFSLVECRLETGRTHQIRVHMQFIGHPLVGDKRYEVPMLTYDNALQNKVGRHLLHAKTLHFTSPSNKELLKFENDLPEEMLDLIK</sequence>
<feature type="domain" description="RNA-binding S4" evidence="6">
    <location>
        <begin position="20"/>
        <end position="79"/>
    </location>
</feature>
<dbReference type="InterPro" id="IPR002942">
    <property type="entry name" value="S4_RNA-bd"/>
</dbReference>
<dbReference type="CDD" id="cd02869">
    <property type="entry name" value="PseudoU_synth_RluA_like"/>
    <property type="match status" value="1"/>
</dbReference>
<dbReference type="PROSITE" id="PS50889">
    <property type="entry name" value="S4"/>
    <property type="match status" value="1"/>
</dbReference>
<evidence type="ECO:0000256" key="3">
    <source>
        <dbReference type="PIRSR" id="PIRSR606225-1"/>
    </source>
</evidence>
<dbReference type="CDD" id="cd00165">
    <property type="entry name" value="S4"/>
    <property type="match status" value="1"/>
</dbReference>
<keyword evidence="2 5" id="KW-0413">Isomerase</keyword>
<comment type="similarity">
    <text evidence="1 5">Belongs to the pseudouridine synthase RluA family.</text>
</comment>
<dbReference type="PANTHER" id="PTHR21600">
    <property type="entry name" value="MITOCHONDRIAL RNA PSEUDOURIDINE SYNTHASE"/>
    <property type="match status" value="1"/>
</dbReference>
<comment type="function">
    <text evidence="5">Responsible for synthesis of pseudouridine from uracil.</text>
</comment>
<dbReference type="SUPFAM" id="SSF55120">
    <property type="entry name" value="Pseudouridine synthase"/>
    <property type="match status" value="1"/>
</dbReference>
<keyword evidence="8" id="KW-1185">Reference proteome</keyword>
<dbReference type="SMART" id="SM00363">
    <property type="entry name" value="S4"/>
    <property type="match status" value="1"/>
</dbReference>
<dbReference type="EMBL" id="JABAIL010000002">
    <property type="protein sequence ID" value="NLR91086.1"/>
    <property type="molecule type" value="Genomic_DNA"/>
</dbReference>
<organism evidence="7 8">
    <name type="scientific">Flammeovirga agarivorans</name>
    <dbReference type="NCBI Taxonomy" id="2726742"/>
    <lineage>
        <taxon>Bacteria</taxon>
        <taxon>Pseudomonadati</taxon>
        <taxon>Bacteroidota</taxon>
        <taxon>Cytophagia</taxon>
        <taxon>Cytophagales</taxon>
        <taxon>Flammeovirgaceae</taxon>
        <taxon>Flammeovirga</taxon>
    </lineage>
</organism>
<dbReference type="Gene3D" id="3.30.2350.10">
    <property type="entry name" value="Pseudouridine synthase"/>
    <property type="match status" value="1"/>
</dbReference>
<evidence type="ECO:0000256" key="2">
    <source>
        <dbReference type="ARBA" id="ARBA00023235"/>
    </source>
</evidence>
<dbReference type="Pfam" id="PF01479">
    <property type="entry name" value="S4"/>
    <property type="match status" value="1"/>
</dbReference>
<dbReference type="InterPro" id="IPR050188">
    <property type="entry name" value="RluA_PseudoU_synthase"/>
</dbReference>
<reference evidence="7 8" key="1">
    <citation type="submission" date="2020-04" db="EMBL/GenBank/DDBJ databases">
        <title>Flammeovirga sp. SR4, a novel species isolated from seawater.</title>
        <authorList>
            <person name="Wang X."/>
        </authorList>
    </citation>
    <scope>NUCLEOTIDE SEQUENCE [LARGE SCALE GENOMIC DNA]</scope>
    <source>
        <strain evidence="7 8">SR4</strain>
    </source>
</reference>
<evidence type="ECO:0000313" key="7">
    <source>
        <dbReference type="EMBL" id="NLR91086.1"/>
    </source>
</evidence>
<gene>
    <name evidence="7" type="ORF">HGP29_07695</name>
</gene>
<dbReference type="SUPFAM" id="SSF55174">
    <property type="entry name" value="Alpha-L RNA-binding motif"/>
    <property type="match status" value="1"/>
</dbReference>
<comment type="catalytic activity">
    <reaction evidence="5">
        <text>a uridine in RNA = a pseudouridine in RNA</text>
        <dbReference type="Rhea" id="RHEA:48348"/>
        <dbReference type="Rhea" id="RHEA-COMP:12068"/>
        <dbReference type="Rhea" id="RHEA-COMP:12069"/>
        <dbReference type="ChEBI" id="CHEBI:65314"/>
        <dbReference type="ChEBI" id="CHEBI:65315"/>
    </reaction>
</comment>
<dbReference type="Proteomes" id="UP000585050">
    <property type="component" value="Unassembled WGS sequence"/>
</dbReference>
<dbReference type="InterPro" id="IPR006225">
    <property type="entry name" value="PsdUridine_synth_RluC/D"/>
</dbReference>
<dbReference type="Gene3D" id="3.10.290.10">
    <property type="entry name" value="RNA-binding S4 domain"/>
    <property type="match status" value="1"/>
</dbReference>
<dbReference type="GO" id="GO:0000455">
    <property type="term" value="P:enzyme-directed rRNA pseudouridine synthesis"/>
    <property type="evidence" value="ECO:0007669"/>
    <property type="project" value="TreeGrafter"/>
</dbReference>
<evidence type="ECO:0000256" key="4">
    <source>
        <dbReference type="PROSITE-ProRule" id="PRU00182"/>
    </source>
</evidence>
<dbReference type="InterPro" id="IPR006145">
    <property type="entry name" value="PsdUridine_synth_RsuA/RluA"/>
</dbReference>
<feature type="active site" evidence="3">
    <location>
        <position position="143"/>
    </location>
</feature>
<comment type="caution">
    <text evidence="7">The sequence shown here is derived from an EMBL/GenBank/DDBJ whole genome shotgun (WGS) entry which is preliminary data.</text>
</comment>
<dbReference type="GO" id="GO:0120159">
    <property type="term" value="F:rRNA pseudouridine synthase activity"/>
    <property type="evidence" value="ECO:0007669"/>
    <property type="project" value="UniProtKB-ARBA"/>
</dbReference>
<dbReference type="EC" id="5.4.99.-" evidence="5"/>
<dbReference type="GO" id="GO:0003723">
    <property type="term" value="F:RNA binding"/>
    <property type="evidence" value="ECO:0007669"/>
    <property type="project" value="UniProtKB-KW"/>
</dbReference>
<evidence type="ECO:0000256" key="1">
    <source>
        <dbReference type="ARBA" id="ARBA00010876"/>
    </source>
</evidence>
<dbReference type="RefSeq" id="WP_168881786.1">
    <property type="nucleotide sequence ID" value="NZ_JABAIL010000002.1"/>
</dbReference>
<dbReference type="NCBIfam" id="TIGR00005">
    <property type="entry name" value="rluA_subfam"/>
    <property type="match status" value="1"/>
</dbReference>
<dbReference type="PANTHER" id="PTHR21600:SF44">
    <property type="entry name" value="RIBOSOMAL LARGE SUBUNIT PSEUDOURIDINE SYNTHASE D"/>
    <property type="match status" value="1"/>
</dbReference>
<evidence type="ECO:0000256" key="5">
    <source>
        <dbReference type="RuleBase" id="RU362028"/>
    </source>
</evidence>